<dbReference type="FunFam" id="3.40.630.10:FF:000101">
    <property type="entry name" value="N-acetylated alpha-linked acidic dipeptidase like 1"/>
    <property type="match status" value="1"/>
</dbReference>
<evidence type="ECO:0000259" key="3">
    <source>
        <dbReference type="Pfam" id="PF04253"/>
    </source>
</evidence>
<dbReference type="Gene3D" id="1.20.930.40">
    <property type="entry name" value="Transferrin receptor-like, dimerisation domain"/>
    <property type="match status" value="1"/>
</dbReference>
<dbReference type="InterPro" id="IPR007365">
    <property type="entry name" value="TFR-like_dimer_dom"/>
</dbReference>
<dbReference type="PANTHER" id="PTHR10404">
    <property type="entry name" value="N-ACETYLATED-ALPHA-LINKED ACIDIC DIPEPTIDASE"/>
    <property type="match status" value="1"/>
</dbReference>
<dbReference type="InterPro" id="IPR046450">
    <property type="entry name" value="PA_dom_sf"/>
</dbReference>
<dbReference type="CDD" id="cd08022">
    <property type="entry name" value="M28_PSMA_like"/>
    <property type="match status" value="1"/>
</dbReference>
<dbReference type="GeneID" id="63695226"/>
<dbReference type="PANTHER" id="PTHR10404:SF46">
    <property type="entry name" value="VACUOLAR PROTEIN SORTING-ASSOCIATED PROTEIN 70"/>
    <property type="match status" value="1"/>
</dbReference>
<dbReference type="Gene3D" id="3.50.30.30">
    <property type="match status" value="1"/>
</dbReference>
<dbReference type="SUPFAM" id="SSF47672">
    <property type="entry name" value="Transferrin receptor-like dimerisation domain"/>
    <property type="match status" value="1"/>
</dbReference>
<dbReference type="InterPro" id="IPR039373">
    <property type="entry name" value="Peptidase_M28B"/>
</dbReference>
<dbReference type="HOGENOM" id="CLU_005688_2_0_1"/>
<protein>
    <submittedName>
        <fullName evidence="5">Zn-dependent exopeptidase</fullName>
    </submittedName>
</protein>
<organism evidence="5 6">
    <name type="scientific">Aspergillus ruber (strain CBS 135680)</name>
    <dbReference type="NCBI Taxonomy" id="1388766"/>
    <lineage>
        <taxon>Eukaryota</taxon>
        <taxon>Fungi</taxon>
        <taxon>Dikarya</taxon>
        <taxon>Ascomycota</taxon>
        <taxon>Pezizomycotina</taxon>
        <taxon>Eurotiomycetes</taxon>
        <taxon>Eurotiomycetidae</taxon>
        <taxon>Eurotiales</taxon>
        <taxon>Aspergillaceae</taxon>
        <taxon>Aspergillus</taxon>
        <taxon>Aspergillus subgen. Aspergillus</taxon>
    </lineage>
</organism>
<dbReference type="RefSeq" id="XP_040640246.1">
    <property type="nucleotide sequence ID" value="XM_040780102.1"/>
</dbReference>
<feature type="domain" description="Peptidase M28" evidence="4">
    <location>
        <begin position="350"/>
        <end position="534"/>
    </location>
</feature>
<dbReference type="InterPro" id="IPR036757">
    <property type="entry name" value="TFR-like_dimer_dom_sf"/>
</dbReference>
<dbReference type="InterPro" id="IPR007484">
    <property type="entry name" value="Peptidase_M28"/>
</dbReference>
<feature type="region of interest" description="Disordered" evidence="2">
    <location>
        <begin position="690"/>
        <end position="712"/>
    </location>
</feature>
<dbReference type="SUPFAM" id="SSF52025">
    <property type="entry name" value="PA domain"/>
    <property type="match status" value="1"/>
</dbReference>
<dbReference type="Gene3D" id="3.40.630.10">
    <property type="entry name" value="Zn peptidases"/>
    <property type="match status" value="1"/>
</dbReference>
<reference evidence="6" key="1">
    <citation type="journal article" date="2014" name="Nat. Commun.">
        <title>Genomic adaptations of the halophilic Dead Sea filamentous fungus Eurotium rubrum.</title>
        <authorList>
            <person name="Kis-Papo T."/>
            <person name="Weig A.R."/>
            <person name="Riley R."/>
            <person name="Persoh D."/>
            <person name="Salamov A."/>
            <person name="Sun H."/>
            <person name="Lipzen A."/>
            <person name="Wasser S.P."/>
            <person name="Rambold G."/>
            <person name="Grigoriev I.V."/>
            <person name="Nevo E."/>
        </authorList>
    </citation>
    <scope>NUCLEOTIDE SEQUENCE [LARGE SCALE GENOMIC DNA]</scope>
    <source>
        <strain evidence="6">CBS 135680</strain>
    </source>
</reference>
<proteinExistence type="inferred from homology"/>
<keyword evidence="6" id="KW-1185">Reference proteome</keyword>
<dbReference type="Proteomes" id="UP000019804">
    <property type="component" value="Unassembled WGS sequence"/>
</dbReference>
<dbReference type="EMBL" id="KK088418">
    <property type="protein sequence ID" value="EYE96558.1"/>
    <property type="molecule type" value="Genomic_DNA"/>
</dbReference>
<name>A0A017SI15_ASPRC</name>
<feature type="domain" description="Transferrin receptor-like dimerisation" evidence="3">
    <location>
        <begin position="597"/>
        <end position="694"/>
    </location>
</feature>
<evidence type="ECO:0000256" key="2">
    <source>
        <dbReference type="SAM" id="MobiDB-lite"/>
    </source>
</evidence>
<evidence type="ECO:0000259" key="4">
    <source>
        <dbReference type="Pfam" id="PF04389"/>
    </source>
</evidence>
<dbReference type="Pfam" id="PF04253">
    <property type="entry name" value="TFR_dimer"/>
    <property type="match status" value="1"/>
</dbReference>
<comment type="similarity">
    <text evidence="1">Belongs to the peptidase M28 family. M28B subfamily.</text>
</comment>
<dbReference type="SUPFAM" id="SSF53187">
    <property type="entry name" value="Zn-dependent exopeptidases"/>
    <property type="match status" value="1"/>
</dbReference>
<dbReference type="STRING" id="1388766.A0A017SI15"/>
<dbReference type="Pfam" id="PF04389">
    <property type="entry name" value="Peptidase_M28"/>
    <property type="match status" value="1"/>
</dbReference>
<accession>A0A017SI15</accession>
<sequence length="712" mass="78116">MKRALHAASRGNRLNVILASSCIACLFWLSLYCHPTRSFENPQLARRSSRAQPPWDEPFALEEFLITVPDPAKAREWSIYYTSRPHYLSLGLPQGLWTQVKWQEFGANASIKDYPVDNPGNPFTVPKYSRLALLNQDAGGRVVYEAGLVENTTDVNPVSGEAVVVPPFFSFSPSCNLNASVVYANFGTEEDFGDLDRANVNVTGKLVLIKAGKAQGPLLGDTFLETGLAGYITYPDPQLDGEFTGDNGYLPYPDGPARASSSVFRQGGPHSYPNKSHAGPMPVLPISYEDAIPILQALNDHGPRADELGDSWKGGRLGYSGVEYNVGPTPSNIVLNMHIEMEEIQAVAYNVVGTIEGEIEDEVVIIGNHRDAWGAGAADPNSGSAILNELVRSFGLAVQLGWRPLRTIIFISWDGHEMGFWGSMPWVQENIPWLSNKTVAYVEAPNAVSGSQYFTKASPLLGSLFREVTSQIPSPNQTIPGQSVLDLWGGSLGPQGGGDATIFVRQCITTGDFGFEQGDHDPVFHWHSSFDTVAWMDRFGDPGFQYHMAAARVWALLAARLVESPVHPFNVTEYAATLRHYVSLIEEEADETLGSMLSFETLNDDLSRLHSVAVKFDMLAAELRESGRTAFDHEVKTVNAKYRMFERQFYNEEGNGTGQSKKNIVFQDSSYKVDKPGFPGLANSVESGDLDEAEVSESANQKSSVLTRIRNG</sequence>
<evidence type="ECO:0000256" key="1">
    <source>
        <dbReference type="ARBA" id="ARBA00005634"/>
    </source>
</evidence>
<dbReference type="OrthoDB" id="5841748at2759"/>
<evidence type="ECO:0000313" key="6">
    <source>
        <dbReference type="Proteomes" id="UP000019804"/>
    </source>
</evidence>
<dbReference type="AlphaFoldDB" id="A0A017SI15"/>
<dbReference type="GO" id="GO:0004180">
    <property type="term" value="F:carboxypeptidase activity"/>
    <property type="evidence" value="ECO:0007669"/>
    <property type="project" value="TreeGrafter"/>
</dbReference>
<evidence type="ECO:0000313" key="5">
    <source>
        <dbReference type="EMBL" id="EYE96558.1"/>
    </source>
</evidence>
<gene>
    <name evidence="5" type="ORF">EURHEDRAFT_401621</name>
</gene>
<feature type="compositionally biased region" description="Polar residues" evidence="2">
    <location>
        <begin position="697"/>
        <end position="706"/>
    </location>
</feature>